<proteinExistence type="predicted"/>
<name>A0AAD5BMR9_AMBAR</name>
<evidence type="ECO:0000256" key="1">
    <source>
        <dbReference type="SAM" id="SignalP"/>
    </source>
</evidence>
<feature type="non-terminal residue" evidence="2">
    <location>
        <position position="97"/>
    </location>
</feature>
<gene>
    <name evidence="2" type="ORF">M8C21_018186</name>
</gene>
<keyword evidence="1" id="KW-0732">Signal</keyword>
<feature type="signal peptide" evidence="1">
    <location>
        <begin position="1"/>
        <end position="27"/>
    </location>
</feature>
<reference evidence="2" key="1">
    <citation type="submission" date="2022-06" db="EMBL/GenBank/DDBJ databases">
        <title>Uncovering the hologenomic basis of an extraordinary plant invasion.</title>
        <authorList>
            <person name="Bieker V.C."/>
            <person name="Martin M.D."/>
            <person name="Gilbert T."/>
            <person name="Hodgins K."/>
            <person name="Battlay P."/>
            <person name="Petersen B."/>
            <person name="Wilson J."/>
        </authorList>
    </citation>
    <scope>NUCLEOTIDE SEQUENCE</scope>
    <source>
        <strain evidence="2">AA19_3_7</strain>
        <tissue evidence="2">Leaf</tissue>
    </source>
</reference>
<dbReference type="Proteomes" id="UP001206925">
    <property type="component" value="Unassembled WGS sequence"/>
</dbReference>
<dbReference type="EMBL" id="JAMZMK010011740">
    <property type="protein sequence ID" value="KAI7726165.1"/>
    <property type="molecule type" value="Genomic_DNA"/>
</dbReference>
<dbReference type="AlphaFoldDB" id="A0AAD5BMR9"/>
<accession>A0AAD5BMR9</accession>
<organism evidence="2 3">
    <name type="scientific">Ambrosia artemisiifolia</name>
    <name type="common">Common ragweed</name>
    <dbReference type="NCBI Taxonomy" id="4212"/>
    <lineage>
        <taxon>Eukaryota</taxon>
        <taxon>Viridiplantae</taxon>
        <taxon>Streptophyta</taxon>
        <taxon>Embryophyta</taxon>
        <taxon>Tracheophyta</taxon>
        <taxon>Spermatophyta</taxon>
        <taxon>Magnoliopsida</taxon>
        <taxon>eudicotyledons</taxon>
        <taxon>Gunneridae</taxon>
        <taxon>Pentapetalae</taxon>
        <taxon>asterids</taxon>
        <taxon>campanulids</taxon>
        <taxon>Asterales</taxon>
        <taxon>Asteraceae</taxon>
        <taxon>Asteroideae</taxon>
        <taxon>Heliantheae alliance</taxon>
        <taxon>Heliantheae</taxon>
        <taxon>Ambrosia</taxon>
    </lineage>
</organism>
<sequence length="97" mass="11300">YNIPCLLGRPLQQIILLLLCSLPDKRARDKGFVSWPRTETRVLFEQYNSPGYKKKQEHFSRLESRISVTYDSPTLKYISSESSSRVPGWLPSLRTRV</sequence>
<comment type="caution">
    <text evidence="2">The sequence shown here is derived from an EMBL/GenBank/DDBJ whole genome shotgun (WGS) entry which is preliminary data.</text>
</comment>
<evidence type="ECO:0000313" key="2">
    <source>
        <dbReference type="EMBL" id="KAI7726165.1"/>
    </source>
</evidence>
<evidence type="ECO:0000313" key="3">
    <source>
        <dbReference type="Proteomes" id="UP001206925"/>
    </source>
</evidence>
<keyword evidence="3" id="KW-1185">Reference proteome</keyword>
<feature type="chain" id="PRO_5042091739" evidence="1">
    <location>
        <begin position="28"/>
        <end position="97"/>
    </location>
</feature>
<protein>
    <submittedName>
        <fullName evidence="2">Uncharacterized protein</fullName>
    </submittedName>
</protein>